<name>A0A3R7P942_PENVA</name>
<evidence type="ECO:0000313" key="3">
    <source>
        <dbReference type="Proteomes" id="UP000283509"/>
    </source>
</evidence>
<feature type="domain" description="PiggyBac transposable element-derived protein" evidence="1">
    <location>
        <begin position="27"/>
        <end position="337"/>
    </location>
</feature>
<dbReference type="AlphaFoldDB" id="A0A3R7P942"/>
<gene>
    <name evidence="2" type="ORF">C7M84_017794</name>
</gene>
<dbReference type="PANTHER" id="PTHR46599:SF3">
    <property type="entry name" value="PIGGYBAC TRANSPOSABLE ELEMENT-DERIVED PROTEIN 4"/>
    <property type="match status" value="1"/>
</dbReference>
<accession>A0A3R7P942</accession>
<reference evidence="2 3" key="1">
    <citation type="submission" date="2018-04" db="EMBL/GenBank/DDBJ databases">
        <authorList>
            <person name="Zhang X."/>
            <person name="Yuan J."/>
            <person name="Li F."/>
            <person name="Xiang J."/>
        </authorList>
    </citation>
    <scope>NUCLEOTIDE SEQUENCE [LARGE SCALE GENOMIC DNA]</scope>
    <source>
        <tissue evidence="2">Muscle</tissue>
    </source>
</reference>
<organism evidence="2 3">
    <name type="scientific">Penaeus vannamei</name>
    <name type="common">Whiteleg shrimp</name>
    <name type="synonym">Litopenaeus vannamei</name>
    <dbReference type="NCBI Taxonomy" id="6689"/>
    <lineage>
        <taxon>Eukaryota</taxon>
        <taxon>Metazoa</taxon>
        <taxon>Ecdysozoa</taxon>
        <taxon>Arthropoda</taxon>
        <taxon>Crustacea</taxon>
        <taxon>Multicrustacea</taxon>
        <taxon>Malacostraca</taxon>
        <taxon>Eumalacostraca</taxon>
        <taxon>Eucarida</taxon>
        <taxon>Decapoda</taxon>
        <taxon>Dendrobranchiata</taxon>
        <taxon>Penaeoidea</taxon>
        <taxon>Penaeidae</taxon>
        <taxon>Penaeus</taxon>
    </lineage>
</organism>
<dbReference type="OrthoDB" id="8191242at2759"/>
<reference evidence="2 3" key="2">
    <citation type="submission" date="2019-01" db="EMBL/GenBank/DDBJ databases">
        <title>The decoding of complex shrimp genome reveals the adaptation for benthos swimmer, frequently molting mechanism and breeding impact on genome.</title>
        <authorList>
            <person name="Sun Y."/>
            <person name="Gao Y."/>
            <person name="Yu Y."/>
        </authorList>
    </citation>
    <scope>NUCLEOTIDE SEQUENCE [LARGE SCALE GENOMIC DNA]</scope>
    <source>
        <tissue evidence="2">Muscle</tissue>
    </source>
</reference>
<evidence type="ECO:0000259" key="1">
    <source>
        <dbReference type="Pfam" id="PF13843"/>
    </source>
</evidence>
<keyword evidence="3" id="KW-1185">Reference proteome</keyword>
<dbReference type="EMBL" id="QCYY01003280">
    <property type="protein sequence ID" value="ROT64286.1"/>
    <property type="molecule type" value="Genomic_DNA"/>
</dbReference>
<protein>
    <submittedName>
        <fullName evidence="2">Putative piggyBac transposable element-derived protein 4-like</fullName>
    </submittedName>
</protein>
<dbReference type="InterPro" id="IPR029526">
    <property type="entry name" value="PGBD"/>
</dbReference>
<dbReference type="PANTHER" id="PTHR46599">
    <property type="entry name" value="PIGGYBAC TRANSPOSABLE ELEMENT-DERIVED PROTEIN 4"/>
    <property type="match status" value="1"/>
</dbReference>
<dbReference type="Proteomes" id="UP000283509">
    <property type="component" value="Unassembled WGS sequence"/>
</dbReference>
<evidence type="ECO:0000313" key="2">
    <source>
        <dbReference type="EMBL" id="ROT64286.1"/>
    </source>
</evidence>
<sequence length="434" mass="50544">MYYLLHFLYHSHRYAVARPPTASPHMRRWTPTSQQEVKAYFGLRLLMGMVRLPSFRDYWSTDPGFRQTFMTEVMTRDRFDQLTTHLHFAHLEEGAPLPKDRMWKLRPVVDALNDSFRTIFVLGQDITVNKSLWKFHGRLAFRTYNPTKRARFGLKVYKLSTSTGPAAGYTSCFKVYTGQDRGDMPSSTKAVFHLMEYDSFLDKGYQLFVDNWYTSPTLFHLLQSRKTNAVGTAQLNRKFMPKDLCVRRKGDVDYHSSRTGLLALLWKDNAVVALLSTVHTAAMEGRKPLVVNDYNVGMKGVNIGDQMASYYPTPRRSKVWYRKIFFNLFDMAIVNAWALHRALGGRGSLKTFKSVLSRELVGEFRRGADSSRNRTADKRFLRQWQHWVSELPGGKRRRCRWCSRQGRRRSTHSYCEESNVALCTYGCFKAWHVE</sequence>
<proteinExistence type="predicted"/>
<dbReference type="STRING" id="6689.A0A3R7P942"/>
<comment type="caution">
    <text evidence="2">The sequence shown here is derived from an EMBL/GenBank/DDBJ whole genome shotgun (WGS) entry which is preliminary data.</text>
</comment>
<dbReference type="Pfam" id="PF13843">
    <property type="entry name" value="DDE_Tnp_1_7"/>
    <property type="match status" value="1"/>
</dbReference>